<dbReference type="CDD" id="cd07718">
    <property type="entry name" value="RNaseZ_ELAC1_ELAC2-C-term-like_MBL-fold"/>
    <property type="match status" value="1"/>
</dbReference>
<dbReference type="OrthoDB" id="527344at2759"/>
<evidence type="ECO:0000313" key="14">
    <source>
        <dbReference type="EMBL" id="ORY29415.1"/>
    </source>
</evidence>
<dbReference type="GO" id="GO:0046872">
    <property type="term" value="F:metal ion binding"/>
    <property type="evidence" value="ECO:0007669"/>
    <property type="project" value="UniProtKB-KW"/>
</dbReference>
<keyword evidence="12" id="KW-0472">Membrane</keyword>
<evidence type="ECO:0000256" key="4">
    <source>
        <dbReference type="ARBA" id="ARBA00012477"/>
    </source>
</evidence>
<feature type="domain" description="tRNase Z endonuclease" evidence="13">
    <location>
        <begin position="6"/>
        <end position="70"/>
    </location>
</feature>
<keyword evidence="12" id="KW-1133">Transmembrane helix</keyword>
<keyword evidence="10" id="KW-0862">Zinc</keyword>
<proteinExistence type="inferred from homology"/>
<evidence type="ECO:0000256" key="2">
    <source>
        <dbReference type="ARBA" id="ARBA00001947"/>
    </source>
</evidence>
<dbReference type="PANTHER" id="PTHR12553:SF49">
    <property type="entry name" value="ZINC PHOSPHODIESTERASE ELAC PROTEIN 2"/>
    <property type="match status" value="1"/>
</dbReference>
<evidence type="ECO:0000259" key="13">
    <source>
        <dbReference type="Pfam" id="PF13691"/>
    </source>
</evidence>
<evidence type="ECO:0000256" key="9">
    <source>
        <dbReference type="ARBA" id="ARBA00022801"/>
    </source>
</evidence>
<keyword evidence="15" id="KW-1185">Reference proteome</keyword>
<evidence type="ECO:0000256" key="11">
    <source>
        <dbReference type="SAM" id="MobiDB-lite"/>
    </source>
</evidence>
<reference evidence="14 15" key="1">
    <citation type="submission" date="2016-07" db="EMBL/GenBank/DDBJ databases">
        <title>Pervasive Adenine N6-methylation of Active Genes in Fungi.</title>
        <authorList>
            <consortium name="DOE Joint Genome Institute"/>
            <person name="Mondo S.J."/>
            <person name="Dannebaum R.O."/>
            <person name="Kuo R.C."/>
            <person name="Labutti K."/>
            <person name="Haridas S."/>
            <person name="Kuo A."/>
            <person name="Salamov A."/>
            <person name="Ahrendt S.R."/>
            <person name="Lipzen A."/>
            <person name="Sullivan W."/>
            <person name="Andreopoulos W.B."/>
            <person name="Clum A."/>
            <person name="Lindquist E."/>
            <person name="Daum C."/>
            <person name="Ramamoorthy G.K."/>
            <person name="Gryganskyi A."/>
            <person name="Culley D."/>
            <person name="Magnuson J.K."/>
            <person name="James T.Y."/>
            <person name="O'Malley M.A."/>
            <person name="Stajich J.E."/>
            <person name="Spatafora J.W."/>
            <person name="Visel A."/>
            <person name="Grigoriev I.V."/>
        </authorList>
    </citation>
    <scope>NUCLEOTIDE SEQUENCE [LARGE SCALE GENOMIC DNA]</scope>
    <source>
        <strain evidence="14 15">JEL800</strain>
    </source>
</reference>
<dbReference type="STRING" id="329046.A0A1Y2B5N3"/>
<dbReference type="GO" id="GO:0042781">
    <property type="term" value="F:3'-tRNA processing endoribonuclease activity"/>
    <property type="evidence" value="ECO:0007669"/>
    <property type="project" value="UniProtKB-EC"/>
</dbReference>
<evidence type="ECO:0000256" key="7">
    <source>
        <dbReference type="ARBA" id="ARBA00022723"/>
    </source>
</evidence>
<dbReference type="Pfam" id="PF13691">
    <property type="entry name" value="Lactamase_B_4"/>
    <property type="match status" value="1"/>
</dbReference>
<dbReference type="SUPFAM" id="SSF56281">
    <property type="entry name" value="Metallo-hydrolase/oxidoreductase"/>
    <property type="match status" value="2"/>
</dbReference>
<dbReference type="GO" id="GO:1990180">
    <property type="term" value="P:mitochondrial tRNA 3'-end processing"/>
    <property type="evidence" value="ECO:0007669"/>
    <property type="project" value="TreeGrafter"/>
</dbReference>
<evidence type="ECO:0000256" key="12">
    <source>
        <dbReference type="SAM" id="Phobius"/>
    </source>
</evidence>
<dbReference type="Proteomes" id="UP000193642">
    <property type="component" value="Unassembled WGS sequence"/>
</dbReference>
<evidence type="ECO:0000256" key="8">
    <source>
        <dbReference type="ARBA" id="ARBA00022759"/>
    </source>
</evidence>
<comment type="caution">
    <text evidence="14">The sequence shown here is derived from an EMBL/GenBank/DDBJ whole genome shotgun (WGS) entry which is preliminary data.</text>
</comment>
<dbReference type="Gene3D" id="3.60.15.10">
    <property type="entry name" value="Ribonuclease Z/Hydroxyacylglutathione hydrolase-like"/>
    <property type="match status" value="3"/>
</dbReference>
<keyword evidence="12" id="KW-0812">Transmembrane</keyword>
<evidence type="ECO:0000256" key="3">
    <source>
        <dbReference type="ARBA" id="ARBA00007823"/>
    </source>
</evidence>
<keyword evidence="8" id="KW-0255">Endonuclease</keyword>
<dbReference type="AlphaFoldDB" id="A0A1Y2B5N3"/>
<feature type="region of interest" description="Disordered" evidence="11">
    <location>
        <begin position="178"/>
        <end position="219"/>
    </location>
</feature>
<keyword evidence="5" id="KW-0819">tRNA processing</keyword>
<sequence>MKYNIQVIGSATIDTRASVAVVFDSQRYLFNCGEGTQRFLNDRSRTCSAVSGAKTRNLFFTRNAWMCIGGLPGMILTLADAGGKGMVLRGPPGFTHSLAAMRQFLYRPQLPVQVKEYSLESVDADYHDENLTVKPVFLSPSPSKSNDTLINSNGKRIQLGTDKRALQLRTEETILGQMFTNSPEKSSSTIEPGKSGHPLADAGRRSATANDTERLRTNRLDPCERSDTVIAYLCKGPKVLGKFDIAAAVALGFQEVPLTLADGRVIQPEQCASPPKPGAMFIIIDVPSVDYIPSIQSNLSLQAASHKSNPIQCIVHLLHIVSSVDHNPQELVLHSTARIQHDLNYAENAVFPLPYFTNEAKVPLSKVPNLPKLAAPSRPLLSYQFEPKALLDSTAVEPFAMKKSDSVSEETVAKFKKEADAVRASHVFGDPFRPLDNKDMICVPLGTGAAIPGKYRNVSSTYLRFSTGGIFLDAGEGTLAQFYRHYGLETDADVSTTTDTLDTDPICVVGPTRYLTWLSEYSDVEEFGFNKLVLVDSKDLMKDNNWNRIQKLKEVTKTTQFQTLLVKHCAAAYAVVITHESGIKVAFSGDCRPSNQFVEVGKDSTLVIHEATMDEDKKAEAIEKNHCTTNEAIDIAKRMSAKNLLLTHFSQRYPKLPRLDMKSHSASTDTLSIGVAFDSMRVRMKLFFVCALAAAFTSAAEVPIDVSACKASASGTYQSGLKLPSFTIPDSTKSEARFSIIDKDLIQDQSFSVSDTCAVLVAGSVAHDDTNLACVFTVDFGGCQSKELTLSSSLTTPEKIALTASEPIDLSIVGTVLDSSLKVKENQEQGALQIISNVISVDVNDNSKVQEKVSFTVLHPKTSDVAGNSITYYRDSDSRIDGANTSPQVLFIGDNVAVKDFTLSGLDCSSSAVGDLNINLYSCLTGLDATDVGSGKKGCTTANSYTITFVKAAAASVVNGQCTFNVVLQKSLTLSSDAKGDIEFGSDVTWTLGGSSDPKVEITSLTIQKDTDLTATTIHSSCFGDANGVVTGGLPVVANGDQVKLHIDVNTVPFNGPCQSLSDLAIFSTGTYTITFNYKAKSVRRDLNGREVPTITSGSTKGTITIPAAAGVSVGTIVGSTVGSVAAVALIAVGAIVIRRRNLQKRAAAIKESEVLVAQEFVASA</sequence>
<dbReference type="PANTHER" id="PTHR12553">
    <property type="entry name" value="ZINC PHOSPHODIESTERASE ELAC PROTEIN 2"/>
    <property type="match status" value="1"/>
</dbReference>
<evidence type="ECO:0000256" key="6">
    <source>
        <dbReference type="ARBA" id="ARBA00022722"/>
    </source>
</evidence>
<keyword evidence="9" id="KW-0378">Hydrolase</keyword>
<dbReference type="InterPro" id="IPR047151">
    <property type="entry name" value="RNZ2-like"/>
</dbReference>
<organism evidence="14 15">
    <name type="scientific">Rhizoclosmatium globosum</name>
    <dbReference type="NCBI Taxonomy" id="329046"/>
    <lineage>
        <taxon>Eukaryota</taxon>
        <taxon>Fungi</taxon>
        <taxon>Fungi incertae sedis</taxon>
        <taxon>Chytridiomycota</taxon>
        <taxon>Chytridiomycota incertae sedis</taxon>
        <taxon>Chytridiomycetes</taxon>
        <taxon>Chytridiales</taxon>
        <taxon>Chytriomycetaceae</taxon>
        <taxon>Rhizoclosmatium</taxon>
    </lineage>
</organism>
<gene>
    <name evidence="14" type="ORF">BCR33DRAFT_792990</name>
</gene>
<feature type="compositionally biased region" description="Polar residues" evidence="11">
    <location>
        <begin position="178"/>
        <end position="190"/>
    </location>
</feature>
<name>A0A1Y2B5N3_9FUNG</name>
<evidence type="ECO:0000313" key="15">
    <source>
        <dbReference type="Proteomes" id="UP000193642"/>
    </source>
</evidence>
<dbReference type="InterPro" id="IPR036866">
    <property type="entry name" value="RibonucZ/Hydroxyglut_hydro"/>
</dbReference>
<keyword evidence="7" id="KW-0479">Metal-binding</keyword>
<dbReference type="EMBL" id="MCGO01000088">
    <property type="protein sequence ID" value="ORY29415.1"/>
    <property type="molecule type" value="Genomic_DNA"/>
</dbReference>
<feature type="transmembrane region" description="Helical" evidence="12">
    <location>
        <begin position="1117"/>
        <end position="1138"/>
    </location>
</feature>
<comment type="catalytic activity">
    <reaction evidence="1">
        <text>Endonucleolytic cleavage of RNA, removing extra 3' nucleotides from tRNA precursor, generating 3' termini of tRNAs. A 3'-hydroxy group is left at the tRNA terminus and a 5'-phosphoryl group is left at the trailer molecule.</text>
        <dbReference type="EC" id="3.1.26.11"/>
    </reaction>
</comment>
<dbReference type="GO" id="GO:0005739">
    <property type="term" value="C:mitochondrion"/>
    <property type="evidence" value="ECO:0007669"/>
    <property type="project" value="TreeGrafter"/>
</dbReference>
<evidence type="ECO:0000256" key="1">
    <source>
        <dbReference type="ARBA" id="ARBA00000402"/>
    </source>
</evidence>
<protein>
    <recommendedName>
        <fullName evidence="4">ribonuclease Z</fullName>
        <ecNumber evidence="4">3.1.26.11</ecNumber>
    </recommendedName>
</protein>
<comment type="similarity">
    <text evidence="3">Belongs to the RNase Z family.</text>
</comment>
<dbReference type="InterPro" id="IPR027794">
    <property type="entry name" value="tRNase_Z_dom"/>
</dbReference>
<accession>A0A1Y2B5N3</accession>
<evidence type="ECO:0000256" key="10">
    <source>
        <dbReference type="ARBA" id="ARBA00022833"/>
    </source>
</evidence>
<keyword evidence="6" id="KW-0540">Nuclease</keyword>
<comment type="cofactor">
    <cofactor evidence="2">
        <name>Zn(2+)</name>
        <dbReference type="ChEBI" id="CHEBI:29105"/>
    </cofactor>
</comment>
<evidence type="ECO:0000256" key="5">
    <source>
        <dbReference type="ARBA" id="ARBA00022694"/>
    </source>
</evidence>
<dbReference type="EC" id="3.1.26.11" evidence="4"/>